<feature type="region of interest" description="Disordered" evidence="1">
    <location>
        <begin position="365"/>
        <end position="469"/>
    </location>
</feature>
<comment type="caution">
    <text evidence="2">The sequence shown here is derived from an EMBL/GenBank/DDBJ whole genome shotgun (WGS) entry which is preliminary data.</text>
</comment>
<name>A0A146FP69_ASPKA</name>
<organism evidence="2 3">
    <name type="scientific">Aspergillus kawachii</name>
    <name type="common">White koji mold</name>
    <name type="synonym">Aspergillus awamori var. kawachi</name>
    <dbReference type="NCBI Taxonomy" id="1069201"/>
    <lineage>
        <taxon>Eukaryota</taxon>
        <taxon>Fungi</taxon>
        <taxon>Dikarya</taxon>
        <taxon>Ascomycota</taxon>
        <taxon>Pezizomycotina</taxon>
        <taxon>Eurotiomycetes</taxon>
        <taxon>Eurotiomycetidae</taxon>
        <taxon>Eurotiales</taxon>
        <taxon>Aspergillaceae</taxon>
        <taxon>Aspergillus</taxon>
        <taxon>Aspergillus subgen. Circumdati</taxon>
    </lineage>
</organism>
<evidence type="ECO:0000256" key="1">
    <source>
        <dbReference type="SAM" id="MobiDB-lite"/>
    </source>
</evidence>
<sequence>MSHQADIMPGKLVERRNRIIYPLSVTQLDQRDLTSIVEILLVDSEKDRAKSAYLGQYRGYRTSKNIKTGIQTLRWQLQANAMFRLLFGPSKIVLCEVHKGFNPWIIHSLFELLVKEVTSFLDELYWFLEYLKDDVKEMLRALNSIAGMWWCPKSRHDLPPFHARYYQENRCEACMLARVVAKAPDLQNLHATLLSRTREDRSEKHPELQKFVEVAISITGVTPDMLRDGMGLAARARAARKAARKFARKQMKGPRPMRYKGKKKRSHCITIRLKAETPEEAEKERKEILEMLARLKGEPSEKLDDLANDMVREFKCDVERTINAKHEKLPDYAENEHVSIPAPSHHRVSLVSEAEVSDCLSEDPSINGEETDMTPAPSYHSNLNGVGSQEPPVVGANSLNSTTYCPPTVATGSSNTDQATGIRSRLGDDEPILSINEEARRSSDRFPVEGKSNGSALPPLMPDTPGKKSVKFAAPRHVAPVHGSRLPQNFLRFRTSS</sequence>
<reference evidence="2 3" key="1">
    <citation type="journal article" date="2016" name="DNA Res.">
        <title>Genome sequence of Aspergillus luchuensis NBRC 4314.</title>
        <authorList>
            <person name="Yamada O."/>
            <person name="Machida M."/>
            <person name="Hosoyama A."/>
            <person name="Goto M."/>
            <person name="Takahashi T."/>
            <person name="Futagami T."/>
            <person name="Yamagata Y."/>
            <person name="Takeuchi M."/>
            <person name="Kobayashi T."/>
            <person name="Koike H."/>
            <person name="Abe K."/>
            <person name="Asai K."/>
            <person name="Arita M."/>
            <person name="Fujita N."/>
            <person name="Fukuda K."/>
            <person name="Higa K."/>
            <person name="Horikawa H."/>
            <person name="Ishikawa T."/>
            <person name="Jinno K."/>
            <person name="Kato Y."/>
            <person name="Kirimura K."/>
            <person name="Mizutani O."/>
            <person name="Nakasone K."/>
            <person name="Sano M."/>
            <person name="Shiraishi Y."/>
            <person name="Tsukahara M."/>
            <person name="Gomi K."/>
        </authorList>
    </citation>
    <scope>NUCLEOTIDE SEQUENCE [LARGE SCALE GENOMIC DNA]</scope>
    <source>
        <strain evidence="2 3">RIB 2604</strain>
    </source>
</reference>
<evidence type="ECO:0000313" key="3">
    <source>
        <dbReference type="Proteomes" id="UP000075230"/>
    </source>
</evidence>
<dbReference type="AlphaFoldDB" id="A0A146FP69"/>
<feature type="compositionally biased region" description="Basic and acidic residues" evidence="1">
    <location>
        <begin position="437"/>
        <end position="448"/>
    </location>
</feature>
<evidence type="ECO:0000313" key="2">
    <source>
        <dbReference type="EMBL" id="GAT26851.1"/>
    </source>
</evidence>
<reference evidence="3" key="2">
    <citation type="submission" date="2016-02" db="EMBL/GenBank/DDBJ databases">
        <title>Genome sequencing of Aspergillus luchuensis NBRC 4314.</title>
        <authorList>
            <person name="Yamada O."/>
        </authorList>
    </citation>
    <scope>NUCLEOTIDE SEQUENCE [LARGE SCALE GENOMIC DNA]</scope>
    <source>
        <strain evidence="3">RIB 2604</strain>
    </source>
</reference>
<feature type="compositionally biased region" description="Polar residues" evidence="1">
    <location>
        <begin position="397"/>
        <end position="421"/>
    </location>
</feature>
<dbReference type="VEuPathDB" id="FungiDB:ASPFODRAFT_121705"/>
<proteinExistence type="predicted"/>
<accession>A0A146FP69</accession>
<protein>
    <submittedName>
        <fullName evidence="2">Similar to An01g10020</fullName>
    </submittedName>
</protein>
<dbReference type="EMBL" id="BCWF01000021">
    <property type="protein sequence ID" value="GAT26851.1"/>
    <property type="molecule type" value="Genomic_DNA"/>
</dbReference>
<dbReference type="Proteomes" id="UP000075230">
    <property type="component" value="Unassembled WGS sequence"/>
</dbReference>
<gene>
    <name evidence="2" type="ORF">RIB2604_02105340</name>
</gene>